<keyword evidence="2" id="KW-1185">Reference proteome</keyword>
<reference evidence="1 2" key="1">
    <citation type="submission" date="2018-06" db="EMBL/GenBank/DDBJ databases">
        <title>Lujinxingia sediminis gen. nov. sp. nov., a new facultative anaerobic member of the class Deltaproteobacteria, and proposal of Lujinxingaceae fam. nov.</title>
        <authorList>
            <person name="Guo L.-Y."/>
            <person name="Li C.-M."/>
            <person name="Wang S."/>
            <person name="Du Z.-J."/>
        </authorList>
    </citation>
    <scope>NUCLEOTIDE SEQUENCE [LARGE SCALE GENOMIC DNA]</scope>
    <source>
        <strain evidence="1 2">FA350</strain>
    </source>
</reference>
<dbReference type="OrthoDB" id="9789575at2"/>
<dbReference type="CDD" id="cd02440">
    <property type="entry name" value="AdoMet_MTases"/>
    <property type="match status" value="1"/>
</dbReference>
<gene>
    <name evidence="1" type="ORF">DN745_13435</name>
</gene>
<dbReference type="RefSeq" id="WP_111335612.1">
    <property type="nucleotide sequence ID" value="NZ_CP030032.1"/>
</dbReference>
<dbReference type="InterPro" id="IPR013216">
    <property type="entry name" value="Methyltransf_11"/>
</dbReference>
<dbReference type="AlphaFoldDB" id="A0A2Z4FMT4"/>
<dbReference type="EMBL" id="CP030032">
    <property type="protein sequence ID" value="AWV90279.1"/>
    <property type="molecule type" value="Genomic_DNA"/>
</dbReference>
<dbReference type="KEGG" id="bsed:DN745_13435"/>
<accession>A0A2Z4FMT4</accession>
<proteinExistence type="predicted"/>
<evidence type="ECO:0000313" key="1">
    <source>
        <dbReference type="EMBL" id="AWV90279.1"/>
    </source>
</evidence>
<dbReference type="Pfam" id="PF08241">
    <property type="entry name" value="Methyltransf_11"/>
    <property type="match status" value="1"/>
</dbReference>
<keyword evidence="1" id="KW-0808">Transferase</keyword>
<evidence type="ECO:0000313" key="2">
    <source>
        <dbReference type="Proteomes" id="UP000249799"/>
    </source>
</evidence>
<name>A0A2Z4FMT4_9DELT</name>
<dbReference type="SUPFAM" id="SSF53335">
    <property type="entry name" value="S-adenosyl-L-methionine-dependent methyltransferases"/>
    <property type="match status" value="1"/>
</dbReference>
<keyword evidence="1" id="KW-0489">Methyltransferase</keyword>
<dbReference type="PANTHER" id="PTHR43591">
    <property type="entry name" value="METHYLTRANSFERASE"/>
    <property type="match status" value="1"/>
</dbReference>
<dbReference type="GO" id="GO:0008757">
    <property type="term" value="F:S-adenosylmethionine-dependent methyltransferase activity"/>
    <property type="evidence" value="ECO:0007669"/>
    <property type="project" value="InterPro"/>
</dbReference>
<dbReference type="Gene3D" id="3.40.50.150">
    <property type="entry name" value="Vaccinia Virus protein VP39"/>
    <property type="match status" value="1"/>
</dbReference>
<dbReference type="GO" id="GO:0032259">
    <property type="term" value="P:methylation"/>
    <property type="evidence" value="ECO:0007669"/>
    <property type="project" value="UniProtKB-KW"/>
</dbReference>
<dbReference type="InterPro" id="IPR029063">
    <property type="entry name" value="SAM-dependent_MTases_sf"/>
</dbReference>
<dbReference type="PANTHER" id="PTHR43591:SF24">
    <property type="entry name" value="2-METHOXY-6-POLYPRENYL-1,4-BENZOQUINOL METHYLASE, MITOCHONDRIAL"/>
    <property type="match status" value="1"/>
</dbReference>
<sequence length="237" mass="26598">MKKDNRAYYDEFADWYERGRDRGYHAMIDDLEVDLLGNYVVGKEVLEVGCGTGLIMNRIAGRTQSAVGIDISHGMLQQAAARGLDVAQADVTALPFEDNSFDVVYSFKVLAHVRDIDKAMSEMARVTRPGGHLILEFYNPKSLRYLAKKVAGPRKISRETDESAILTRWDDASELTRRMPDSLRLVDFSGIRIFTPTAAVHKIPLVGHALRKLEFMGRDTALKYFGGFLVVIAQKRA</sequence>
<protein>
    <submittedName>
        <fullName evidence="1">Class I SAM-dependent methyltransferase</fullName>
    </submittedName>
</protein>
<dbReference type="Proteomes" id="UP000249799">
    <property type="component" value="Chromosome"/>
</dbReference>
<organism evidence="1 2">
    <name type="scientific">Bradymonas sediminis</name>
    <dbReference type="NCBI Taxonomy" id="1548548"/>
    <lineage>
        <taxon>Bacteria</taxon>
        <taxon>Deltaproteobacteria</taxon>
        <taxon>Bradymonadales</taxon>
        <taxon>Bradymonadaceae</taxon>
        <taxon>Bradymonas</taxon>
    </lineage>
</organism>